<name>A0AAD7PT57_QUISA</name>
<dbReference type="KEGG" id="qsa:O6P43_011581"/>
<dbReference type="PANTHER" id="PTHR33640:SF8">
    <property type="entry name" value="TRANSMEMBRANE PROTEIN"/>
    <property type="match status" value="1"/>
</dbReference>
<evidence type="ECO:0000313" key="2">
    <source>
        <dbReference type="EMBL" id="KAJ7967301.1"/>
    </source>
</evidence>
<evidence type="ECO:0000313" key="3">
    <source>
        <dbReference type="Proteomes" id="UP001163823"/>
    </source>
</evidence>
<feature type="transmembrane region" description="Helical" evidence="1">
    <location>
        <begin position="63"/>
        <end position="86"/>
    </location>
</feature>
<protein>
    <submittedName>
        <fullName evidence="2">tRNA-methyltransferase non-catalytic subunit trm6MTase subunit</fullName>
    </submittedName>
</protein>
<feature type="transmembrane region" description="Helical" evidence="1">
    <location>
        <begin position="23"/>
        <end position="43"/>
    </location>
</feature>
<gene>
    <name evidence="2" type="ORF">O6P43_011581</name>
</gene>
<dbReference type="Proteomes" id="UP001163823">
    <property type="component" value="Chromosome 5"/>
</dbReference>
<reference evidence="2" key="1">
    <citation type="journal article" date="2023" name="Science">
        <title>Elucidation of the pathway for biosynthesis of saponin adjuvants from the soapbark tree.</title>
        <authorList>
            <person name="Reed J."/>
            <person name="Orme A."/>
            <person name="El-Demerdash A."/>
            <person name="Owen C."/>
            <person name="Martin L.B.B."/>
            <person name="Misra R.C."/>
            <person name="Kikuchi S."/>
            <person name="Rejzek M."/>
            <person name="Martin A.C."/>
            <person name="Harkess A."/>
            <person name="Leebens-Mack J."/>
            <person name="Louveau T."/>
            <person name="Stephenson M.J."/>
            <person name="Osbourn A."/>
        </authorList>
    </citation>
    <scope>NUCLEOTIDE SEQUENCE</scope>
    <source>
        <strain evidence="2">S10</strain>
    </source>
</reference>
<accession>A0AAD7PT57</accession>
<keyword evidence="3" id="KW-1185">Reference proteome</keyword>
<organism evidence="2 3">
    <name type="scientific">Quillaja saponaria</name>
    <name type="common">Soap bark tree</name>
    <dbReference type="NCBI Taxonomy" id="32244"/>
    <lineage>
        <taxon>Eukaryota</taxon>
        <taxon>Viridiplantae</taxon>
        <taxon>Streptophyta</taxon>
        <taxon>Embryophyta</taxon>
        <taxon>Tracheophyta</taxon>
        <taxon>Spermatophyta</taxon>
        <taxon>Magnoliopsida</taxon>
        <taxon>eudicotyledons</taxon>
        <taxon>Gunneridae</taxon>
        <taxon>Pentapetalae</taxon>
        <taxon>rosids</taxon>
        <taxon>fabids</taxon>
        <taxon>Fabales</taxon>
        <taxon>Quillajaceae</taxon>
        <taxon>Quillaja</taxon>
    </lineage>
</organism>
<comment type="caution">
    <text evidence="2">The sequence shown here is derived from an EMBL/GenBank/DDBJ whole genome shotgun (WGS) entry which is preliminary data.</text>
</comment>
<sequence>MDSFNFNTLQAEKANAIRKYHQLLKIANLFRFIEVCVVLFLVSRLSIKLPVAVKNSSQYFRDLSVFVISPHFIFVVGNIIVIILFAKSGQFSAQDSDKNSSVSSNLYEEFIQNSVKNHVIDPDKNKIKYSENQSIDTGNTNTCLELKEYKRSHTEKLSSVNCEKPRCVLRRSQTEKCRKLVPYEEKLAETSYPEDGMSNEEFQQTVEAFIARQQRFRREEEYSVF</sequence>
<keyword evidence="1" id="KW-0472">Membrane</keyword>
<dbReference type="AlphaFoldDB" id="A0AAD7PT57"/>
<evidence type="ECO:0000256" key="1">
    <source>
        <dbReference type="SAM" id="Phobius"/>
    </source>
</evidence>
<dbReference type="EMBL" id="JARAOO010000005">
    <property type="protein sequence ID" value="KAJ7967301.1"/>
    <property type="molecule type" value="Genomic_DNA"/>
</dbReference>
<dbReference type="PANTHER" id="PTHR33640">
    <property type="entry name" value="TRANSMEMBRANE PROTEIN"/>
    <property type="match status" value="1"/>
</dbReference>
<keyword evidence="1" id="KW-0812">Transmembrane</keyword>
<keyword evidence="1" id="KW-1133">Transmembrane helix</keyword>
<proteinExistence type="predicted"/>